<feature type="coiled-coil region" evidence="4">
    <location>
        <begin position="93"/>
        <end position="120"/>
    </location>
</feature>
<dbReference type="InterPro" id="IPR008920">
    <property type="entry name" value="TF_FadR/GntR_C"/>
</dbReference>
<dbReference type="Proteomes" id="UP000466307">
    <property type="component" value="Unassembled WGS sequence"/>
</dbReference>
<dbReference type="Gene3D" id="1.10.10.10">
    <property type="entry name" value="Winged helix-like DNA-binding domain superfamily/Winged helix DNA-binding domain"/>
    <property type="match status" value="1"/>
</dbReference>
<accession>A0A7K3LRU8</accession>
<dbReference type="PANTHER" id="PTHR43537:SF24">
    <property type="entry name" value="GLUCONATE OPERON TRANSCRIPTIONAL REPRESSOR"/>
    <property type="match status" value="1"/>
</dbReference>
<evidence type="ECO:0000313" key="6">
    <source>
        <dbReference type="EMBL" id="NDK90940.1"/>
    </source>
</evidence>
<dbReference type="InterPro" id="IPR036388">
    <property type="entry name" value="WH-like_DNA-bd_sf"/>
</dbReference>
<dbReference type="InterPro" id="IPR011711">
    <property type="entry name" value="GntR_C"/>
</dbReference>
<dbReference type="PANTHER" id="PTHR43537">
    <property type="entry name" value="TRANSCRIPTIONAL REGULATOR, GNTR FAMILY"/>
    <property type="match status" value="1"/>
</dbReference>
<dbReference type="SMART" id="SM00345">
    <property type="entry name" value="HTH_GNTR"/>
    <property type="match status" value="1"/>
</dbReference>
<evidence type="ECO:0000256" key="4">
    <source>
        <dbReference type="SAM" id="Coils"/>
    </source>
</evidence>
<keyword evidence="4" id="KW-0175">Coiled coil</keyword>
<protein>
    <submittedName>
        <fullName evidence="6">GntR family transcriptional regulator</fullName>
    </submittedName>
</protein>
<evidence type="ECO:0000256" key="3">
    <source>
        <dbReference type="ARBA" id="ARBA00023163"/>
    </source>
</evidence>
<dbReference type="SMART" id="SM00895">
    <property type="entry name" value="FCD"/>
    <property type="match status" value="1"/>
</dbReference>
<evidence type="ECO:0000256" key="2">
    <source>
        <dbReference type="ARBA" id="ARBA00023125"/>
    </source>
</evidence>
<dbReference type="Pfam" id="PF07729">
    <property type="entry name" value="FCD"/>
    <property type="match status" value="1"/>
</dbReference>
<dbReference type="GO" id="GO:0003700">
    <property type="term" value="F:DNA-binding transcription factor activity"/>
    <property type="evidence" value="ECO:0007669"/>
    <property type="project" value="InterPro"/>
</dbReference>
<sequence>MGDTSASAVLKQGAAQEIRRAIFSGELRPGTKIDQDAIAERLGMSKLPVREALIALSGEGIVETIPRRGAFVADLSPEDIRDHYWMLGVISGLAAERAAANLTEAELDELREVASRMESSADLFEIDRLNFDFHRIINKGTRSRRLIAELKLLSGAIPEGFFDAHPESVASSLRDHQEIVDALASRSPGMARTLIEGHFLRGGHRAVALLRERGFWG</sequence>
<evidence type="ECO:0000259" key="5">
    <source>
        <dbReference type="PROSITE" id="PS50949"/>
    </source>
</evidence>
<keyword evidence="7" id="KW-1185">Reference proteome</keyword>
<dbReference type="SUPFAM" id="SSF46785">
    <property type="entry name" value="Winged helix' DNA-binding domain"/>
    <property type="match status" value="1"/>
</dbReference>
<keyword evidence="2" id="KW-0238">DNA-binding</keyword>
<dbReference type="PROSITE" id="PS50949">
    <property type="entry name" value="HTH_GNTR"/>
    <property type="match status" value="1"/>
</dbReference>
<dbReference type="InterPro" id="IPR036390">
    <property type="entry name" value="WH_DNA-bd_sf"/>
</dbReference>
<keyword evidence="1" id="KW-0805">Transcription regulation</keyword>
<name>A0A7K3LRU8_9ACTN</name>
<evidence type="ECO:0000256" key="1">
    <source>
        <dbReference type="ARBA" id="ARBA00023015"/>
    </source>
</evidence>
<proteinExistence type="predicted"/>
<keyword evidence="3" id="KW-0804">Transcription</keyword>
<comment type="caution">
    <text evidence="6">The sequence shown here is derived from an EMBL/GenBank/DDBJ whole genome shotgun (WGS) entry which is preliminary data.</text>
</comment>
<organism evidence="6 7">
    <name type="scientific">Gordonia desulfuricans</name>
    <dbReference type="NCBI Taxonomy" id="89051"/>
    <lineage>
        <taxon>Bacteria</taxon>
        <taxon>Bacillati</taxon>
        <taxon>Actinomycetota</taxon>
        <taxon>Actinomycetes</taxon>
        <taxon>Mycobacteriales</taxon>
        <taxon>Gordoniaceae</taxon>
        <taxon>Gordonia</taxon>
    </lineage>
</organism>
<dbReference type="SUPFAM" id="SSF48008">
    <property type="entry name" value="GntR ligand-binding domain-like"/>
    <property type="match status" value="1"/>
</dbReference>
<dbReference type="GO" id="GO:0003677">
    <property type="term" value="F:DNA binding"/>
    <property type="evidence" value="ECO:0007669"/>
    <property type="project" value="UniProtKB-KW"/>
</dbReference>
<reference evidence="6 7" key="1">
    <citation type="submission" date="2020-01" db="EMBL/GenBank/DDBJ databases">
        <title>Investigation of new actinobacteria for the biodesulphurisation of diesel fuel.</title>
        <authorList>
            <person name="Athi Narayanan S.M."/>
        </authorList>
    </citation>
    <scope>NUCLEOTIDE SEQUENCE [LARGE SCALE GENOMIC DNA]</scope>
    <source>
        <strain evidence="6 7">213E</strain>
    </source>
</reference>
<evidence type="ECO:0000313" key="7">
    <source>
        <dbReference type="Proteomes" id="UP000466307"/>
    </source>
</evidence>
<dbReference type="EMBL" id="JAADZU010000051">
    <property type="protein sequence ID" value="NDK90940.1"/>
    <property type="molecule type" value="Genomic_DNA"/>
</dbReference>
<feature type="domain" description="HTH gntR-type" evidence="5">
    <location>
        <begin position="8"/>
        <end position="75"/>
    </location>
</feature>
<dbReference type="CDD" id="cd07377">
    <property type="entry name" value="WHTH_GntR"/>
    <property type="match status" value="1"/>
</dbReference>
<dbReference type="InterPro" id="IPR000524">
    <property type="entry name" value="Tscrpt_reg_HTH_GntR"/>
</dbReference>
<dbReference type="Pfam" id="PF00392">
    <property type="entry name" value="GntR"/>
    <property type="match status" value="1"/>
</dbReference>
<gene>
    <name evidence="6" type="ORF">GYA93_15305</name>
</gene>
<dbReference type="AlphaFoldDB" id="A0A7K3LRU8"/>
<dbReference type="Gene3D" id="1.20.120.530">
    <property type="entry name" value="GntR ligand-binding domain-like"/>
    <property type="match status" value="1"/>
</dbReference>